<sequence>MASCEGKMDASQSSLTSILSESSFPVLWLLKSLSAVIGVQHAFSEDNAAQAKDMIFSLMDHTSYVFLIFSKDQSLHAVNFLINAREPCEQPPKSPVVPEQSDLIEFDLCLDSSKYIDAWKTVVLIAETLSEQTRNLLVSLKETIFNAKVGGCIGVLELKKLSSIISCFQGFLWGLASALDHIDAKGSNFRTKLLRWKFEPIHKVNHCIDVFADFVNYFLHVLLVEDDQLPQSSYDVQTLPMSDCNYDLLGLEESSCKGSGDVTDILYEKQQNPWNSRLRMSFKVFVKKPSELHLLSAIQALERALVGVHEGCTIIYEIYRGSSGGGNVSSIVAAAIDCFDLVLEFVTGRKRLSVAMLIPIQDQSFLCVLRFSNTQDTESIESMNSTVIDRQYSIDLYAACCRLLCSVLKHHKSECERCIALLQDSVCILFHCLEMMDVDPAVKKGYFAWEIQEAVKCACFLRRIYEEMRQQKDVFGRHCFHFLSNYIWIYSGYGPLKTGIRREIDEALRPGVYALIDACSADDLQHLHTVFGEGPCRSTLATLQHDYKLNFQYEGKFLCSISTGIRTKEIMTASALTANSGCFFLSRNGGRTIQFDVVGSPKFFHHHHKGALERWLVEGEAQPLQFSSCRSHRSRHEFGTLSHTITDSVRCSLAVDCRKSGGSLPNVGSASADIQSAIRGKLAVGGGCSDRSVTCHGAIPVFLS</sequence>
<dbReference type="OrthoDB" id="1085414at2759"/>
<dbReference type="InterPro" id="IPR052609">
    <property type="entry name" value="Ribosome_Biogenesis_Reg"/>
</dbReference>
<accession>A0A5J5BWV3</accession>
<dbReference type="PANTHER" id="PTHR15682">
    <property type="entry name" value="UNHEALTHY RIBOSOME BIOGENESIS PROTEIN 2 HOMOLOG"/>
    <property type="match status" value="1"/>
</dbReference>
<dbReference type="EMBL" id="CM018033">
    <property type="protein sequence ID" value="KAA8546072.1"/>
    <property type="molecule type" value="Genomic_DNA"/>
</dbReference>
<dbReference type="AlphaFoldDB" id="A0A5J5BWV3"/>
<proteinExistence type="predicted"/>
<dbReference type="InterPro" id="IPR018849">
    <property type="entry name" value="Urb2/Npa2_C"/>
</dbReference>
<name>A0A5J5BWV3_9ASTE</name>
<keyword evidence="3" id="KW-1185">Reference proteome</keyword>
<evidence type="ECO:0000313" key="2">
    <source>
        <dbReference type="EMBL" id="KAA8546072.1"/>
    </source>
</evidence>
<reference evidence="2 3" key="1">
    <citation type="submission" date="2019-09" db="EMBL/GenBank/DDBJ databases">
        <title>A chromosome-level genome assembly of the Chinese tupelo Nyssa sinensis.</title>
        <authorList>
            <person name="Yang X."/>
            <person name="Kang M."/>
            <person name="Yang Y."/>
            <person name="Xiong H."/>
            <person name="Wang M."/>
            <person name="Zhang Z."/>
            <person name="Wang Z."/>
            <person name="Wu H."/>
            <person name="Ma T."/>
            <person name="Liu J."/>
            <person name="Xi Z."/>
        </authorList>
    </citation>
    <scope>NUCLEOTIDE SEQUENCE [LARGE SCALE GENOMIC DNA]</scope>
    <source>
        <strain evidence="2">J267</strain>
        <tissue evidence="2">Leaf</tissue>
    </source>
</reference>
<feature type="domain" description="Nucleolar 27S pre-rRNA processing Urb2/Npa2 C-terminal" evidence="1">
    <location>
        <begin position="379"/>
        <end position="556"/>
    </location>
</feature>
<dbReference type="Proteomes" id="UP000325577">
    <property type="component" value="Linkage Group LG10"/>
</dbReference>
<dbReference type="Pfam" id="PF10441">
    <property type="entry name" value="Urb2"/>
    <property type="match status" value="1"/>
</dbReference>
<organism evidence="2 3">
    <name type="scientific">Nyssa sinensis</name>
    <dbReference type="NCBI Taxonomy" id="561372"/>
    <lineage>
        <taxon>Eukaryota</taxon>
        <taxon>Viridiplantae</taxon>
        <taxon>Streptophyta</taxon>
        <taxon>Embryophyta</taxon>
        <taxon>Tracheophyta</taxon>
        <taxon>Spermatophyta</taxon>
        <taxon>Magnoliopsida</taxon>
        <taxon>eudicotyledons</taxon>
        <taxon>Gunneridae</taxon>
        <taxon>Pentapetalae</taxon>
        <taxon>asterids</taxon>
        <taxon>Cornales</taxon>
        <taxon>Nyssaceae</taxon>
        <taxon>Nyssa</taxon>
    </lineage>
</organism>
<evidence type="ECO:0000259" key="1">
    <source>
        <dbReference type="Pfam" id="PF10441"/>
    </source>
</evidence>
<gene>
    <name evidence="2" type="ORF">F0562_020477</name>
</gene>
<dbReference type="GO" id="GO:0005730">
    <property type="term" value="C:nucleolus"/>
    <property type="evidence" value="ECO:0007669"/>
    <property type="project" value="TreeGrafter"/>
</dbReference>
<evidence type="ECO:0000313" key="3">
    <source>
        <dbReference type="Proteomes" id="UP000325577"/>
    </source>
</evidence>
<protein>
    <recommendedName>
        <fullName evidence="1">Nucleolar 27S pre-rRNA processing Urb2/Npa2 C-terminal domain-containing protein</fullName>
    </recommendedName>
</protein>
<dbReference type="PANTHER" id="PTHR15682:SF2">
    <property type="entry name" value="UNHEALTHY RIBOSOME BIOGENESIS PROTEIN 2 HOMOLOG"/>
    <property type="match status" value="1"/>
</dbReference>
<dbReference type="GO" id="GO:0042254">
    <property type="term" value="P:ribosome biogenesis"/>
    <property type="evidence" value="ECO:0007669"/>
    <property type="project" value="TreeGrafter"/>
</dbReference>